<evidence type="ECO:0000256" key="1">
    <source>
        <dbReference type="ARBA" id="ARBA00022741"/>
    </source>
</evidence>
<dbReference type="CDD" id="cd19481">
    <property type="entry name" value="RecA-like_protease"/>
    <property type="match status" value="1"/>
</dbReference>
<evidence type="ECO:0000313" key="5">
    <source>
        <dbReference type="Proteomes" id="UP000799438"/>
    </source>
</evidence>
<dbReference type="EMBL" id="ML995485">
    <property type="protein sequence ID" value="KAF2142123.1"/>
    <property type="molecule type" value="Genomic_DNA"/>
</dbReference>
<evidence type="ECO:0000256" key="2">
    <source>
        <dbReference type="ARBA" id="ARBA00022840"/>
    </source>
</evidence>
<dbReference type="GeneID" id="54294410"/>
<keyword evidence="2" id="KW-0067">ATP-binding</keyword>
<accession>A0A6A6BFG8</accession>
<gene>
    <name evidence="4" type="ORF">K452DRAFT_227685</name>
</gene>
<dbReference type="InterPro" id="IPR050221">
    <property type="entry name" value="26S_Proteasome_ATPase"/>
</dbReference>
<evidence type="ECO:0000313" key="4">
    <source>
        <dbReference type="EMBL" id="KAF2142123.1"/>
    </source>
</evidence>
<name>A0A6A6BFG8_9PEZI</name>
<dbReference type="RefSeq" id="XP_033397835.1">
    <property type="nucleotide sequence ID" value="XM_033536914.1"/>
</dbReference>
<dbReference type="InterPro" id="IPR003959">
    <property type="entry name" value="ATPase_AAA_core"/>
</dbReference>
<evidence type="ECO:0000259" key="3">
    <source>
        <dbReference type="Pfam" id="PF00004"/>
    </source>
</evidence>
<dbReference type="InterPro" id="IPR027417">
    <property type="entry name" value="P-loop_NTPase"/>
</dbReference>
<reference evidence="4" key="1">
    <citation type="journal article" date="2020" name="Stud. Mycol.">
        <title>101 Dothideomycetes genomes: a test case for predicting lifestyles and emergence of pathogens.</title>
        <authorList>
            <person name="Haridas S."/>
            <person name="Albert R."/>
            <person name="Binder M."/>
            <person name="Bloem J."/>
            <person name="Labutti K."/>
            <person name="Salamov A."/>
            <person name="Andreopoulos B."/>
            <person name="Baker S."/>
            <person name="Barry K."/>
            <person name="Bills G."/>
            <person name="Bluhm B."/>
            <person name="Cannon C."/>
            <person name="Castanera R."/>
            <person name="Culley D."/>
            <person name="Daum C."/>
            <person name="Ezra D."/>
            <person name="Gonzalez J."/>
            <person name="Henrissat B."/>
            <person name="Kuo A."/>
            <person name="Liang C."/>
            <person name="Lipzen A."/>
            <person name="Lutzoni F."/>
            <person name="Magnuson J."/>
            <person name="Mondo S."/>
            <person name="Nolan M."/>
            <person name="Ohm R."/>
            <person name="Pangilinan J."/>
            <person name="Park H.-J."/>
            <person name="Ramirez L."/>
            <person name="Alfaro M."/>
            <person name="Sun H."/>
            <person name="Tritt A."/>
            <person name="Yoshinaga Y."/>
            <person name="Zwiers L.-H."/>
            <person name="Turgeon B."/>
            <person name="Goodwin S."/>
            <person name="Spatafora J."/>
            <person name="Crous P."/>
            <person name="Grigoriev I."/>
        </authorList>
    </citation>
    <scope>NUCLEOTIDE SEQUENCE</scope>
    <source>
        <strain evidence="4">CBS 121167</strain>
    </source>
</reference>
<dbReference type="OrthoDB" id="2115716at2759"/>
<keyword evidence="1" id="KW-0547">Nucleotide-binding</keyword>
<dbReference type="Proteomes" id="UP000799438">
    <property type="component" value="Unassembled WGS sequence"/>
</dbReference>
<proteinExistence type="predicted"/>
<dbReference type="PANTHER" id="PTHR23073">
    <property type="entry name" value="26S PROTEASOME REGULATORY SUBUNIT"/>
    <property type="match status" value="1"/>
</dbReference>
<sequence length="529" mass="59307">MAASDAFSMISDTKNNTLFEEYHERTSAKGNNLNVQLVSALRAQHPELIITTIPKPNCPLIAFASAGYATAELDTQTEPVVSWRGFAPPSHRGGSVSVADFKTFAKYHYKWNNEDFIVYTILVGLDVLQYVLKEPTEDESPLSNSSVTDKLITTIGAWLTKDAPAIYVYDRYWRRSKELWEEVQKASWDKVILDPKMKKSLEEVSKKFFDSKDIYDEYGVPWKRGLIFHGPVGNGKTISVKALMHSLYQRNPPVPTLYVKSAPFTYNIGAVFTMARSMSPCLLVLEDIDTIVTPRTRSYFFNEVDGIASNDGILMVASTNHLEQLDPGLSKRPSRFDRKYLFPLPSKDERVLYCEYWRKKLEKKQSIDFPEKLCPAIADITDDFSFAYLQEAFVATLLDIARSDGSDSDDEDGEDDPLDKYVLWRVMKKQVQILRDEMGDSKPPLAEACDSAGSTAFASAYEETLPMLEQAARRGSAGRLSKTPGQHAASHFFDVDSAASKAGEADLYRPAGMRGYEHGAAIGHGVWEP</sequence>
<dbReference type="Pfam" id="PF00004">
    <property type="entry name" value="AAA"/>
    <property type="match status" value="1"/>
</dbReference>
<dbReference type="SUPFAM" id="SSF52540">
    <property type="entry name" value="P-loop containing nucleoside triphosphate hydrolases"/>
    <property type="match status" value="1"/>
</dbReference>
<organism evidence="4 5">
    <name type="scientific">Aplosporella prunicola CBS 121167</name>
    <dbReference type="NCBI Taxonomy" id="1176127"/>
    <lineage>
        <taxon>Eukaryota</taxon>
        <taxon>Fungi</taxon>
        <taxon>Dikarya</taxon>
        <taxon>Ascomycota</taxon>
        <taxon>Pezizomycotina</taxon>
        <taxon>Dothideomycetes</taxon>
        <taxon>Dothideomycetes incertae sedis</taxon>
        <taxon>Botryosphaeriales</taxon>
        <taxon>Aplosporellaceae</taxon>
        <taxon>Aplosporella</taxon>
    </lineage>
</organism>
<dbReference type="GO" id="GO:0005524">
    <property type="term" value="F:ATP binding"/>
    <property type="evidence" value="ECO:0007669"/>
    <property type="project" value="UniProtKB-KW"/>
</dbReference>
<feature type="domain" description="ATPase AAA-type core" evidence="3">
    <location>
        <begin position="226"/>
        <end position="344"/>
    </location>
</feature>
<dbReference type="Gene3D" id="3.40.50.300">
    <property type="entry name" value="P-loop containing nucleotide triphosphate hydrolases"/>
    <property type="match status" value="1"/>
</dbReference>
<protein>
    <recommendedName>
        <fullName evidence="3">ATPase AAA-type core domain-containing protein</fullName>
    </recommendedName>
</protein>
<dbReference type="AlphaFoldDB" id="A0A6A6BFG8"/>
<keyword evidence="5" id="KW-1185">Reference proteome</keyword>
<dbReference type="GO" id="GO:0016887">
    <property type="term" value="F:ATP hydrolysis activity"/>
    <property type="evidence" value="ECO:0007669"/>
    <property type="project" value="InterPro"/>
</dbReference>